<keyword evidence="4" id="KW-0648">Protein biosynthesis</keyword>
<evidence type="ECO:0000313" key="7">
    <source>
        <dbReference type="EMBL" id="KAK6156627.1"/>
    </source>
</evidence>
<dbReference type="InterPro" id="IPR003890">
    <property type="entry name" value="MIF4G-like_typ-3"/>
</dbReference>
<dbReference type="PANTHER" id="PTHR23253">
    <property type="entry name" value="EUKARYOTIC TRANSLATION INITIATION FACTOR 4 GAMMA"/>
    <property type="match status" value="1"/>
</dbReference>
<protein>
    <recommendedName>
        <fullName evidence="6">MI domain-containing protein</fullName>
    </recommendedName>
</protein>
<dbReference type="InterPro" id="IPR003891">
    <property type="entry name" value="Initiation_fac_eIF4g_MI"/>
</dbReference>
<gene>
    <name evidence="7" type="ORF">DH2020_010875</name>
</gene>
<sequence>MRRCYDSLLSATSYRTYIEELHGWCIATSSRTYTEKSSWMALGRESCSSLLGGLTSCLTLSALKLAALELTPRTCDLLIPQTTPKMSCYKLHSLQIKKIESREFKFIVQLKVSDLRVMQADQTVLSLRPGGGARGGSRISGPRFDSTAAGNSDLTLLRPHGGAAVSSLPSFKTGESRFEGHERIRYTRDQLLQLREVVDVPEDILRVKQEVEAEFLVQILAGVPPLQAQTRYSEPDNRDWRNRSAQFPAPAEERSWEAIRDRDFAGRFDNRQQDVNQYNKQEQFSSQFGRASNQGVAPAALIKADVPWSARRGNLSEKDRVLKTVKGILNKLTPEKFDLLKGQLIDSGITTADILKRVLLNNCQEAFEGADKLRQEARQMTAPEQEQERRDKERLIKLRTLGNIRLIGELLKQKMVPEKIVHHIVQELLGQDTKSCPEEENVEAICHFFNTIGKQLDENQKSKRINDMYFNRLKDLSTNPQLAARLRFMIRDVIDLRANNWVPRREEVKAKTITEIHSEAEKNLGLRPGATASIRNSRALAAGTQGNMSPSGFPMNRPGAGGMMPGMPGARKMPGMPGIDNDNWEVPRSRSMPRGDASNVQTAGRVQSPLIGKSPSLNQRLLPQGTGGFMGGKTSALLQGSGGPPPARPANYSGATVDVVSQVPAPWKQAPTAPIAPVTEKPSPPAAKSNSDELKKKTISLLEEYFSIRLLEEALQCVEELKSPAYHPEVVKEAISLGLEKSPPRVEPVAKLLEYLLAKNVISVKDIGTGCLLYAALLDDLAIDLPKAPANFGEIIGNLILAGVLDFKAVREILAKVGDDYFQKAIFTAAMKIVDSGPAGKELLDSQASDIAACESLF</sequence>
<feature type="domain" description="MI" evidence="6">
    <location>
        <begin position="693"/>
        <end position="815"/>
    </location>
</feature>
<evidence type="ECO:0000313" key="8">
    <source>
        <dbReference type="Proteomes" id="UP001318860"/>
    </source>
</evidence>
<evidence type="ECO:0000256" key="5">
    <source>
        <dbReference type="SAM" id="MobiDB-lite"/>
    </source>
</evidence>
<evidence type="ECO:0000259" key="6">
    <source>
        <dbReference type="PROSITE" id="PS51366"/>
    </source>
</evidence>
<organism evidence="7 8">
    <name type="scientific">Rehmannia glutinosa</name>
    <name type="common">Chinese foxglove</name>
    <dbReference type="NCBI Taxonomy" id="99300"/>
    <lineage>
        <taxon>Eukaryota</taxon>
        <taxon>Viridiplantae</taxon>
        <taxon>Streptophyta</taxon>
        <taxon>Embryophyta</taxon>
        <taxon>Tracheophyta</taxon>
        <taxon>Spermatophyta</taxon>
        <taxon>Magnoliopsida</taxon>
        <taxon>eudicotyledons</taxon>
        <taxon>Gunneridae</taxon>
        <taxon>Pentapetalae</taxon>
        <taxon>asterids</taxon>
        <taxon>lamiids</taxon>
        <taxon>Lamiales</taxon>
        <taxon>Orobanchaceae</taxon>
        <taxon>Rehmannieae</taxon>
        <taxon>Rehmannia</taxon>
    </lineage>
</organism>
<reference evidence="7 8" key="1">
    <citation type="journal article" date="2021" name="Comput. Struct. Biotechnol. J.">
        <title>De novo genome assembly of the potent medicinal plant Rehmannia glutinosa using nanopore technology.</title>
        <authorList>
            <person name="Ma L."/>
            <person name="Dong C."/>
            <person name="Song C."/>
            <person name="Wang X."/>
            <person name="Zheng X."/>
            <person name="Niu Y."/>
            <person name="Chen S."/>
            <person name="Feng W."/>
        </authorList>
    </citation>
    <scope>NUCLEOTIDE SEQUENCE [LARGE SCALE GENOMIC DNA]</scope>
    <source>
        <strain evidence="7">DH-2019</strain>
    </source>
</reference>
<dbReference type="Gene3D" id="1.25.40.180">
    <property type="match status" value="3"/>
</dbReference>
<dbReference type="Pfam" id="PF02854">
    <property type="entry name" value="MIF4G"/>
    <property type="match status" value="1"/>
</dbReference>
<dbReference type="PROSITE" id="PS51366">
    <property type="entry name" value="MI"/>
    <property type="match status" value="1"/>
</dbReference>
<evidence type="ECO:0000256" key="4">
    <source>
        <dbReference type="ARBA" id="ARBA00022917"/>
    </source>
</evidence>
<comment type="similarity">
    <text evidence="1">Belongs to the eukaryotic initiation factor 4G family.</text>
</comment>
<dbReference type="SUPFAM" id="SSF48371">
    <property type="entry name" value="ARM repeat"/>
    <property type="match status" value="2"/>
</dbReference>
<dbReference type="Pfam" id="PF02847">
    <property type="entry name" value="MA3"/>
    <property type="match status" value="1"/>
</dbReference>
<accession>A0ABR0XBV9</accession>
<evidence type="ECO:0000256" key="2">
    <source>
        <dbReference type="ARBA" id="ARBA00022540"/>
    </source>
</evidence>
<keyword evidence="3" id="KW-0810">Translation regulation</keyword>
<comment type="caution">
    <text evidence="7">The sequence shown here is derived from an EMBL/GenBank/DDBJ whole genome shotgun (WGS) entry which is preliminary data.</text>
</comment>
<evidence type="ECO:0000256" key="1">
    <source>
        <dbReference type="ARBA" id="ARBA00005775"/>
    </source>
</evidence>
<dbReference type="SMART" id="SM00544">
    <property type="entry name" value="MA3"/>
    <property type="match status" value="1"/>
</dbReference>
<dbReference type="EMBL" id="JABTTQ020000005">
    <property type="protein sequence ID" value="KAK6156627.1"/>
    <property type="molecule type" value="Genomic_DNA"/>
</dbReference>
<dbReference type="Proteomes" id="UP001318860">
    <property type="component" value="Unassembled WGS sequence"/>
</dbReference>
<dbReference type="InterPro" id="IPR016024">
    <property type="entry name" value="ARM-type_fold"/>
</dbReference>
<dbReference type="SMART" id="SM00543">
    <property type="entry name" value="MIF4G"/>
    <property type="match status" value="1"/>
</dbReference>
<keyword evidence="8" id="KW-1185">Reference proteome</keyword>
<dbReference type="PANTHER" id="PTHR23253:SF53">
    <property type="entry name" value="EUKARYOTIC TRANSLATION INITIATION FACTOR ISOFORM 4G-1"/>
    <property type="match status" value="1"/>
</dbReference>
<evidence type="ECO:0000256" key="3">
    <source>
        <dbReference type="ARBA" id="ARBA00022845"/>
    </source>
</evidence>
<name>A0ABR0XBV9_REHGL</name>
<feature type="region of interest" description="Disordered" evidence="5">
    <location>
        <begin position="672"/>
        <end position="692"/>
    </location>
</feature>
<keyword evidence="2" id="KW-0396">Initiation factor</keyword>
<proteinExistence type="inferred from homology"/>